<name>A0A4Q1C6I5_9BACT</name>
<sequence length="506" mass="54401">MKLLRPALLSVVFTLPCAALELAPPFTDHAVLQRDMAVPVWGWDDQPGADVTVSFAGQTKRTRVNTSGIWRADLDPLPANATGADLVVTRGNTSITLRDVVVGEVWLASGQSNMEWGLGSSPKLFAVEKTKPANPLIRHLRVEHTGADLPTGRVPTSGWQTATPDTIGGFTAVGYFFAQSVAAKLNVPVGILNASWGGTAIESWMPEPVLRTHRSWPALNRTMQDAMAVWPERYAAQPGLEAAWAKAHEDNRTKGTPVTMQWPRPPMGPGSGFMPARLYNGMIAPLAPYALRGAFWYQGESNVGRHRDYAELLPAMIGAWRASWPLGDFPFFVVQLPNYEGWDKETGTGWAYQREAQEIAVRRTPATGLAVIIDGTEPTDLHPQDKVPVGDRLARLALARIHGVRGLADSGPVVQAVAREGAGFRVTFAYADGLKSTAAEVGGFEIAGADRVFHPATAKIEGATVVVSAAAVPQPVALRYAFRNVPNSTLANAAGLPAAPFRTDGW</sequence>
<evidence type="ECO:0000313" key="4">
    <source>
        <dbReference type="EMBL" id="RXK54495.1"/>
    </source>
</evidence>
<organism evidence="4 5">
    <name type="scientific">Oleiharenicola lentus</name>
    <dbReference type="NCBI Taxonomy" id="2508720"/>
    <lineage>
        <taxon>Bacteria</taxon>
        <taxon>Pseudomonadati</taxon>
        <taxon>Verrucomicrobiota</taxon>
        <taxon>Opitutia</taxon>
        <taxon>Opitutales</taxon>
        <taxon>Opitutaceae</taxon>
        <taxon>Oleiharenicola</taxon>
    </lineage>
</organism>
<gene>
    <name evidence="4" type="ORF">ESB00_00925</name>
</gene>
<dbReference type="GO" id="GO:0005975">
    <property type="term" value="P:carbohydrate metabolic process"/>
    <property type="evidence" value="ECO:0007669"/>
    <property type="project" value="TreeGrafter"/>
</dbReference>
<dbReference type="PANTHER" id="PTHR22901:SF0">
    <property type="entry name" value="SIALATE O-ACETYLESTERASE"/>
    <property type="match status" value="1"/>
</dbReference>
<dbReference type="Proteomes" id="UP000290218">
    <property type="component" value="Unassembled WGS sequence"/>
</dbReference>
<dbReference type="RefSeq" id="WP_129045859.1">
    <property type="nucleotide sequence ID" value="NZ_SDHX01000001.1"/>
</dbReference>
<evidence type="ECO:0000313" key="5">
    <source>
        <dbReference type="Proteomes" id="UP000290218"/>
    </source>
</evidence>
<evidence type="ECO:0000259" key="3">
    <source>
        <dbReference type="Pfam" id="PF03629"/>
    </source>
</evidence>
<dbReference type="SUPFAM" id="SSF52266">
    <property type="entry name" value="SGNH hydrolase"/>
    <property type="match status" value="1"/>
</dbReference>
<dbReference type="EMBL" id="SDHX01000001">
    <property type="protein sequence ID" value="RXK54495.1"/>
    <property type="molecule type" value="Genomic_DNA"/>
</dbReference>
<dbReference type="InterPro" id="IPR036514">
    <property type="entry name" value="SGNH_hydro_sf"/>
</dbReference>
<dbReference type="Pfam" id="PF03629">
    <property type="entry name" value="SASA"/>
    <property type="match status" value="2"/>
</dbReference>
<proteinExistence type="predicted"/>
<dbReference type="Gene3D" id="3.40.50.1110">
    <property type="entry name" value="SGNH hydrolase"/>
    <property type="match status" value="1"/>
</dbReference>
<dbReference type="AlphaFoldDB" id="A0A4Q1C6I5"/>
<feature type="signal peptide" evidence="2">
    <location>
        <begin position="1"/>
        <end position="18"/>
    </location>
</feature>
<accession>A0A4Q1C6I5</accession>
<dbReference type="InterPro" id="IPR005181">
    <property type="entry name" value="SASA"/>
</dbReference>
<feature type="chain" id="PRO_5020303761" evidence="2">
    <location>
        <begin position="19"/>
        <end position="506"/>
    </location>
</feature>
<feature type="domain" description="Sialate O-acetylesterase" evidence="3">
    <location>
        <begin position="104"/>
        <end position="207"/>
    </location>
</feature>
<dbReference type="GO" id="GO:0001681">
    <property type="term" value="F:sialate O-acetylesterase activity"/>
    <property type="evidence" value="ECO:0007669"/>
    <property type="project" value="InterPro"/>
</dbReference>
<dbReference type="OrthoDB" id="183320at2"/>
<dbReference type="InterPro" id="IPR039329">
    <property type="entry name" value="SIAE"/>
</dbReference>
<keyword evidence="5" id="KW-1185">Reference proteome</keyword>
<evidence type="ECO:0000256" key="1">
    <source>
        <dbReference type="ARBA" id="ARBA00022801"/>
    </source>
</evidence>
<feature type="domain" description="Sialate O-acetylesterase" evidence="3">
    <location>
        <begin position="276"/>
        <end position="395"/>
    </location>
</feature>
<protein>
    <submittedName>
        <fullName evidence="4">Sialate O-acetylesterase</fullName>
    </submittedName>
</protein>
<dbReference type="PANTHER" id="PTHR22901">
    <property type="entry name" value="SIALATE O-ACETYLESTERASE"/>
    <property type="match status" value="1"/>
</dbReference>
<reference evidence="4 5" key="1">
    <citation type="submission" date="2019-01" db="EMBL/GenBank/DDBJ databases">
        <title>Lacunisphaera sp. strain TWA-58.</title>
        <authorList>
            <person name="Chen W.-M."/>
        </authorList>
    </citation>
    <scope>NUCLEOTIDE SEQUENCE [LARGE SCALE GENOMIC DNA]</scope>
    <source>
        <strain evidence="4 5">TWA-58</strain>
    </source>
</reference>
<keyword evidence="2" id="KW-0732">Signal</keyword>
<evidence type="ECO:0000256" key="2">
    <source>
        <dbReference type="SAM" id="SignalP"/>
    </source>
</evidence>
<comment type="caution">
    <text evidence="4">The sequence shown here is derived from an EMBL/GenBank/DDBJ whole genome shotgun (WGS) entry which is preliminary data.</text>
</comment>
<keyword evidence="1" id="KW-0378">Hydrolase</keyword>